<dbReference type="SUPFAM" id="SSF110296">
    <property type="entry name" value="Oligoxyloglucan reducing end-specific cellobiohydrolase"/>
    <property type="match status" value="1"/>
</dbReference>
<organism evidence="5 7">
    <name type="scientific">Sphingobacterium multivorum</name>
    <dbReference type="NCBI Taxonomy" id="28454"/>
    <lineage>
        <taxon>Bacteria</taxon>
        <taxon>Pseudomonadati</taxon>
        <taxon>Bacteroidota</taxon>
        <taxon>Sphingobacteriia</taxon>
        <taxon>Sphingobacteriales</taxon>
        <taxon>Sphingobacteriaceae</taxon>
        <taxon>Sphingobacterium</taxon>
    </lineage>
</organism>
<proteinExistence type="predicted"/>
<accession>A0A653YL82</accession>
<accession>A0A2X2LFR2</accession>
<reference evidence="5 7" key="1">
    <citation type="submission" date="2018-06" db="EMBL/GenBank/DDBJ databases">
        <authorList>
            <consortium name="Pathogen Informatics"/>
            <person name="Doyle S."/>
        </authorList>
    </citation>
    <scope>NUCLEOTIDE SEQUENCE [LARGE SCALE GENOMIC DNA]</scope>
    <source>
        <strain evidence="5 7">NCTC11343</strain>
    </source>
</reference>
<feature type="chain" id="PRO_5044071692" evidence="3">
    <location>
        <begin position="24"/>
        <end position="340"/>
    </location>
</feature>
<evidence type="ECO:0000313" key="5">
    <source>
        <dbReference type="EMBL" id="SPZ92219.1"/>
    </source>
</evidence>
<evidence type="ECO:0000256" key="1">
    <source>
        <dbReference type="ARBA" id="ARBA00022531"/>
    </source>
</evidence>
<keyword evidence="2" id="KW-0604">Photosystem II</keyword>
<dbReference type="GO" id="GO:0015979">
    <property type="term" value="P:photosynthesis"/>
    <property type="evidence" value="ECO:0007669"/>
    <property type="project" value="UniProtKB-KW"/>
</dbReference>
<dbReference type="Proteomes" id="UP000432350">
    <property type="component" value="Unassembled WGS sequence"/>
</dbReference>
<feature type="signal peptide" evidence="3">
    <location>
        <begin position="1"/>
        <end position="23"/>
    </location>
</feature>
<dbReference type="RefSeq" id="WP_112375758.1">
    <property type="nucleotide sequence ID" value="NZ_CP068086.1"/>
</dbReference>
<keyword evidence="3" id="KW-0732">Signal</keyword>
<dbReference type="PANTHER" id="PTHR47199">
    <property type="entry name" value="PHOTOSYSTEM II STABILITY/ASSEMBLY FACTOR HCF136, CHLOROPLASTIC"/>
    <property type="match status" value="1"/>
</dbReference>
<evidence type="ECO:0000259" key="4">
    <source>
        <dbReference type="Pfam" id="PF14870"/>
    </source>
</evidence>
<evidence type="ECO:0000313" key="7">
    <source>
        <dbReference type="Proteomes" id="UP000251241"/>
    </source>
</evidence>
<protein>
    <submittedName>
        <fullName evidence="6">Oxidoreductase</fullName>
    </submittedName>
    <submittedName>
        <fullName evidence="5">Ycf48-like protein</fullName>
    </submittedName>
</protein>
<evidence type="ECO:0000313" key="6">
    <source>
        <dbReference type="EMBL" id="VXC42631.1"/>
    </source>
</evidence>
<dbReference type="AlphaFoldDB" id="A0A2X2LFR2"/>
<gene>
    <name evidence="5" type="ORF">NCTC11343_04275</name>
    <name evidence="6" type="ORF">SPHINGO8BC_110199</name>
</gene>
<dbReference type="GO" id="GO:0009523">
    <property type="term" value="C:photosystem II"/>
    <property type="evidence" value="ECO:0007669"/>
    <property type="project" value="UniProtKB-KW"/>
</dbReference>
<dbReference type="Pfam" id="PF14870">
    <property type="entry name" value="PSII_BNR"/>
    <property type="match status" value="1"/>
</dbReference>
<dbReference type="GeneID" id="97181984"/>
<feature type="domain" description="Photosynthesis system II assembly factor Ycf48/Hcf136-like" evidence="4">
    <location>
        <begin position="28"/>
        <end position="115"/>
    </location>
</feature>
<dbReference type="Gene3D" id="2.130.10.10">
    <property type="entry name" value="YVTN repeat-like/Quinoprotein amine dehydrogenase"/>
    <property type="match status" value="2"/>
</dbReference>
<dbReference type="EMBL" id="UAUU01000011">
    <property type="protein sequence ID" value="SPZ92219.1"/>
    <property type="molecule type" value="Genomic_DNA"/>
</dbReference>
<evidence type="ECO:0000256" key="3">
    <source>
        <dbReference type="SAM" id="SignalP"/>
    </source>
</evidence>
<dbReference type="InterPro" id="IPR028203">
    <property type="entry name" value="PSII_CF48-like_dom"/>
</dbReference>
<dbReference type="InterPro" id="IPR015943">
    <property type="entry name" value="WD40/YVTN_repeat-like_dom_sf"/>
</dbReference>
<evidence type="ECO:0000313" key="8">
    <source>
        <dbReference type="Proteomes" id="UP000432350"/>
    </source>
</evidence>
<sequence length="340" mass="36620">MKPLFLALIIQIFLLSHLSAQQAKINIVNQERNSSYRGLSVVDDTTLWVSGSNGTVGLSTDAGKNWQWVNPIGYEKTDFRDIEAFDEHEALIISAGSPAIILSTQDGGRSWKEVFNDKRPEIFYDGFAFTSKGVGIAFGDAIQGKMPLLKSTDFGRSWKDISPNMHFTITDGEAGFAASGTSIYCDNSGTYWIATGGTVSNIYSSKDQGNTWQRYSCPIIQGTNSTGPFSVAFNTSKTGIVVGGDYKADKNKDKNSLLTNDGGKTWSAPQTAPAGFKSAVIYLSKKQLISTGTSGTDLSNDGGKNWTPIGKESFNAVQKAKKGRAIFLVGDKGKIANLAL</sequence>
<keyword evidence="1" id="KW-0602">Photosynthesis</keyword>
<dbReference type="CDD" id="cd15482">
    <property type="entry name" value="Sialidase_non-viral"/>
    <property type="match status" value="1"/>
</dbReference>
<dbReference type="EMBL" id="CABWMV010000003">
    <property type="protein sequence ID" value="VXC42631.1"/>
    <property type="molecule type" value="Genomic_DNA"/>
</dbReference>
<reference evidence="6 8" key="2">
    <citation type="submission" date="2019-10" db="EMBL/GenBank/DDBJ databases">
        <authorList>
            <person name="Karimi E."/>
        </authorList>
    </citation>
    <scope>NUCLEOTIDE SEQUENCE [LARGE SCALE GENOMIC DNA]</scope>
    <source>
        <strain evidence="6 8">Sphingobacterium sp. 8BC</strain>
    </source>
</reference>
<evidence type="ECO:0000256" key="2">
    <source>
        <dbReference type="ARBA" id="ARBA00023276"/>
    </source>
</evidence>
<dbReference type="Proteomes" id="UP000251241">
    <property type="component" value="Unassembled WGS sequence"/>
</dbReference>
<name>A0A2X2LFR2_SPHMU</name>
<dbReference type="PANTHER" id="PTHR47199:SF2">
    <property type="entry name" value="PHOTOSYSTEM II STABILITY_ASSEMBLY FACTOR HCF136, CHLOROPLASTIC"/>
    <property type="match status" value="1"/>
</dbReference>